<dbReference type="EMBL" id="QKYN01000117">
    <property type="protein sequence ID" value="RAG82344.1"/>
    <property type="molecule type" value="Genomic_DNA"/>
</dbReference>
<dbReference type="NCBIfam" id="TIGR03954">
    <property type="entry name" value="integ_memb_HG"/>
    <property type="match status" value="1"/>
</dbReference>
<feature type="transmembrane region" description="Helical" evidence="6">
    <location>
        <begin position="54"/>
        <end position="73"/>
    </location>
</feature>
<evidence type="ECO:0000313" key="9">
    <source>
        <dbReference type="Proteomes" id="UP000248889"/>
    </source>
</evidence>
<keyword evidence="9" id="KW-1185">Reference proteome</keyword>
<evidence type="ECO:0000256" key="5">
    <source>
        <dbReference type="ARBA" id="ARBA00023136"/>
    </source>
</evidence>
<protein>
    <recommendedName>
        <fullName evidence="7">DUF3817 domain-containing protein</fullName>
    </recommendedName>
</protein>
<evidence type="ECO:0000256" key="3">
    <source>
        <dbReference type="ARBA" id="ARBA00022692"/>
    </source>
</evidence>
<evidence type="ECO:0000256" key="4">
    <source>
        <dbReference type="ARBA" id="ARBA00022989"/>
    </source>
</evidence>
<accession>A0A2X0IBM8</accession>
<keyword evidence="3 6" id="KW-0812">Transmembrane</keyword>
<evidence type="ECO:0000256" key="2">
    <source>
        <dbReference type="ARBA" id="ARBA00022475"/>
    </source>
</evidence>
<feature type="transmembrane region" description="Helical" evidence="6">
    <location>
        <begin position="27"/>
        <end position="47"/>
    </location>
</feature>
<evidence type="ECO:0000259" key="7">
    <source>
        <dbReference type="Pfam" id="PF12823"/>
    </source>
</evidence>
<sequence>MPEGVSFVLLLVCTYLKYNSDFNAVPVLGPLHGCLFIAYAIFALLAWREQGWSFGRFAWVMALSVIPFGGLYAERLLAREERETAPTMA</sequence>
<evidence type="ECO:0000256" key="1">
    <source>
        <dbReference type="ARBA" id="ARBA00004651"/>
    </source>
</evidence>
<dbReference type="Proteomes" id="UP000248889">
    <property type="component" value="Unassembled WGS sequence"/>
</dbReference>
<dbReference type="AlphaFoldDB" id="A0A2X0IBM8"/>
<dbReference type="PANTHER" id="PTHR40077">
    <property type="entry name" value="MEMBRANE PROTEIN-RELATED"/>
    <property type="match status" value="1"/>
</dbReference>
<organism evidence="8 9">
    <name type="scientific">Streptacidiphilus pinicola</name>
    <dbReference type="NCBI Taxonomy" id="2219663"/>
    <lineage>
        <taxon>Bacteria</taxon>
        <taxon>Bacillati</taxon>
        <taxon>Actinomycetota</taxon>
        <taxon>Actinomycetes</taxon>
        <taxon>Kitasatosporales</taxon>
        <taxon>Streptomycetaceae</taxon>
        <taxon>Streptacidiphilus</taxon>
    </lineage>
</organism>
<dbReference type="PANTHER" id="PTHR40077:SF1">
    <property type="entry name" value="MEMBRANE PROTEIN"/>
    <property type="match status" value="1"/>
</dbReference>
<comment type="subcellular location">
    <subcellularLocation>
        <location evidence="1">Cell membrane</location>
        <topology evidence="1">Multi-pass membrane protein</topology>
    </subcellularLocation>
</comment>
<dbReference type="Pfam" id="PF12823">
    <property type="entry name" value="DUF3817"/>
    <property type="match status" value="1"/>
</dbReference>
<keyword evidence="4 6" id="KW-1133">Transmembrane helix</keyword>
<name>A0A2X0IBM8_9ACTN</name>
<keyword evidence="2" id="KW-1003">Cell membrane</keyword>
<gene>
    <name evidence="8" type="ORF">DN069_28140</name>
</gene>
<proteinExistence type="predicted"/>
<evidence type="ECO:0000313" key="8">
    <source>
        <dbReference type="EMBL" id="RAG82344.1"/>
    </source>
</evidence>
<dbReference type="InterPro" id="IPR023845">
    <property type="entry name" value="DUF3817_TM"/>
</dbReference>
<evidence type="ECO:0000256" key="6">
    <source>
        <dbReference type="SAM" id="Phobius"/>
    </source>
</evidence>
<keyword evidence="5 6" id="KW-0472">Membrane</keyword>
<dbReference type="OrthoDB" id="3478920at2"/>
<dbReference type="GO" id="GO:0005886">
    <property type="term" value="C:plasma membrane"/>
    <property type="evidence" value="ECO:0007669"/>
    <property type="project" value="UniProtKB-SubCell"/>
</dbReference>
<reference evidence="8 9" key="1">
    <citation type="submission" date="2018-06" db="EMBL/GenBank/DDBJ databases">
        <title>Streptacidiphilus pinicola sp. nov., isolated from pine grove soil.</title>
        <authorList>
            <person name="Roh S.G."/>
            <person name="Park S."/>
            <person name="Kim M.-K."/>
            <person name="Yun B.-R."/>
            <person name="Park J."/>
            <person name="Kim M.J."/>
            <person name="Kim Y.S."/>
            <person name="Kim S.B."/>
        </authorList>
    </citation>
    <scope>NUCLEOTIDE SEQUENCE [LARGE SCALE GENOMIC DNA]</scope>
    <source>
        <strain evidence="8 9">MMS16-CNU450</strain>
    </source>
</reference>
<comment type="caution">
    <text evidence="8">The sequence shown here is derived from an EMBL/GenBank/DDBJ whole genome shotgun (WGS) entry which is preliminary data.</text>
</comment>
<feature type="domain" description="DUF3817" evidence="7">
    <location>
        <begin position="2"/>
        <end position="78"/>
    </location>
</feature>